<dbReference type="AlphaFoldDB" id="A0A9W9SRM4"/>
<dbReference type="GO" id="GO:0000978">
    <property type="term" value="F:RNA polymerase II cis-regulatory region sequence-specific DNA binding"/>
    <property type="evidence" value="ECO:0007669"/>
    <property type="project" value="TreeGrafter"/>
</dbReference>
<dbReference type="InterPro" id="IPR036864">
    <property type="entry name" value="Zn2-C6_fun-type_DNA-bd_sf"/>
</dbReference>
<dbReference type="CDD" id="cd12148">
    <property type="entry name" value="fungal_TF_MHR"/>
    <property type="match status" value="1"/>
</dbReference>
<keyword evidence="1" id="KW-0479">Metal-binding</keyword>
<evidence type="ECO:0000256" key="3">
    <source>
        <dbReference type="ARBA" id="ARBA00023125"/>
    </source>
</evidence>
<dbReference type="Proteomes" id="UP001147752">
    <property type="component" value="Unassembled WGS sequence"/>
</dbReference>
<reference evidence="8" key="1">
    <citation type="submission" date="2022-12" db="EMBL/GenBank/DDBJ databases">
        <authorList>
            <person name="Petersen C."/>
        </authorList>
    </citation>
    <scope>NUCLEOTIDE SEQUENCE</scope>
    <source>
        <strain evidence="8">IBT 3081</strain>
    </source>
</reference>
<dbReference type="InterPro" id="IPR007219">
    <property type="entry name" value="XnlR_reg_dom"/>
</dbReference>
<feature type="region of interest" description="Disordered" evidence="6">
    <location>
        <begin position="447"/>
        <end position="466"/>
    </location>
</feature>
<dbReference type="OrthoDB" id="424974at2759"/>
<feature type="region of interest" description="Disordered" evidence="6">
    <location>
        <begin position="122"/>
        <end position="157"/>
    </location>
</feature>
<evidence type="ECO:0000256" key="6">
    <source>
        <dbReference type="SAM" id="MobiDB-lite"/>
    </source>
</evidence>
<reference evidence="8" key="2">
    <citation type="journal article" date="2023" name="IMA Fungus">
        <title>Comparative genomic study of the Penicillium genus elucidates a diverse pangenome and 15 lateral gene transfer events.</title>
        <authorList>
            <person name="Petersen C."/>
            <person name="Sorensen T."/>
            <person name="Nielsen M.R."/>
            <person name="Sondergaard T.E."/>
            <person name="Sorensen J.L."/>
            <person name="Fitzpatrick D.A."/>
            <person name="Frisvad J.C."/>
            <person name="Nielsen K.L."/>
        </authorList>
    </citation>
    <scope>NUCLEOTIDE SEQUENCE</scope>
    <source>
        <strain evidence="8">IBT 3081</strain>
    </source>
</reference>
<dbReference type="Gene3D" id="4.10.240.10">
    <property type="entry name" value="Zn(2)-C6 fungal-type DNA-binding domain"/>
    <property type="match status" value="1"/>
</dbReference>
<dbReference type="Pfam" id="PF04082">
    <property type="entry name" value="Fungal_trans"/>
    <property type="match status" value="1"/>
</dbReference>
<comment type="caution">
    <text evidence="8">The sequence shown here is derived from an EMBL/GenBank/DDBJ whole genome shotgun (WGS) entry which is preliminary data.</text>
</comment>
<dbReference type="PROSITE" id="PS50048">
    <property type="entry name" value="ZN2_CY6_FUNGAL_2"/>
    <property type="match status" value="1"/>
</dbReference>
<dbReference type="GO" id="GO:0000981">
    <property type="term" value="F:DNA-binding transcription factor activity, RNA polymerase II-specific"/>
    <property type="evidence" value="ECO:0007669"/>
    <property type="project" value="InterPro"/>
</dbReference>
<dbReference type="SUPFAM" id="SSF57701">
    <property type="entry name" value="Zn2/Cys6 DNA-binding domain"/>
    <property type="match status" value="1"/>
</dbReference>
<evidence type="ECO:0000313" key="9">
    <source>
        <dbReference type="Proteomes" id="UP001147752"/>
    </source>
</evidence>
<keyword evidence="3" id="KW-0238">DNA-binding</keyword>
<evidence type="ECO:0000259" key="7">
    <source>
        <dbReference type="PROSITE" id="PS50048"/>
    </source>
</evidence>
<dbReference type="GO" id="GO:0000435">
    <property type="term" value="P:positive regulation of transcription from RNA polymerase II promoter by galactose"/>
    <property type="evidence" value="ECO:0007669"/>
    <property type="project" value="TreeGrafter"/>
</dbReference>
<dbReference type="GeneID" id="81458050"/>
<feature type="compositionally biased region" description="Polar residues" evidence="6">
    <location>
        <begin position="88"/>
        <end position="99"/>
    </location>
</feature>
<dbReference type="PANTHER" id="PTHR47424">
    <property type="entry name" value="REGULATORY PROTEIN GAL4"/>
    <property type="match status" value="1"/>
</dbReference>
<evidence type="ECO:0000256" key="2">
    <source>
        <dbReference type="ARBA" id="ARBA00023015"/>
    </source>
</evidence>
<dbReference type="SMART" id="SM00066">
    <property type="entry name" value="GAL4"/>
    <property type="match status" value="1"/>
</dbReference>
<evidence type="ECO:0000313" key="8">
    <source>
        <dbReference type="EMBL" id="KAJ5383226.1"/>
    </source>
</evidence>
<evidence type="ECO:0000256" key="4">
    <source>
        <dbReference type="ARBA" id="ARBA00023163"/>
    </source>
</evidence>
<evidence type="ECO:0000256" key="5">
    <source>
        <dbReference type="ARBA" id="ARBA00023242"/>
    </source>
</evidence>
<feature type="region of interest" description="Disordered" evidence="6">
    <location>
        <begin position="79"/>
        <end position="99"/>
    </location>
</feature>
<gene>
    <name evidence="8" type="ORF">N7517_001137</name>
</gene>
<dbReference type="GO" id="GO:0005634">
    <property type="term" value="C:nucleus"/>
    <property type="evidence" value="ECO:0007669"/>
    <property type="project" value="TreeGrafter"/>
</dbReference>
<organism evidence="8 9">
    <name type="scientific">Penicillium concentricum</name>
    <dbReference type="NCBI Taxonomy" id="293559"/>
    <lineage>
        <taxon>Eukaryota</taxon>
        <taxon>Fungi</taxon>
        <taxon>Dikarya</taxon>
        <taxon>Ascomycota</taxon>
        <taxon>Pezizomycotina</taxon>
        <taxon>Eurotiomycetes</taxon>
        <taxon>Eurotiomycetidae</taxon>
        <taxon>Eurotiales</taxon>
        <taxon>Aspergillaceae</taxon>
        <taxon>Penicillium</taxon>
    </lineage>
</organism>
<dbReference type="InterPro" id="IPR001138">
    <property type="entry name" value="Zn2Cys6_DnaBD"/>
</dbReference>
<keyword evidence="4" id="KW-0804">Transcription</keyword>
<protein>
    <submittedName>
        <fullName evidence="8">Fungal specific transcription factor</fullName>
    </submittedName>
</protein>
<feature type="domain" description="Zn(2)-C6 fungal-type" evidence="7">
    <location>
        <begin position="21"/>
        <end position="54"/>
    </location>
</feature>
<keyword evidence="5" id="KW-0539">Nucleus</keyword>
<keyword evidence="2" id="KW-0805">Transcription regulation</keyword>
<dbReference type="SMART" id="SM00906">
    <property type="entry name" value="Fungal_trans"/>
    <property type="match status" value="1"/>
</dbReference>
<proteinExistence type="predicted"/>
<dbReference type="GO" id="GO:0008270">
    <property type="term" value="F:zinc ion binding"/>
    <property type="evidence" value="ECO:0007669"/>
    <property type="project" value="InterPro"/>
</dbReference>
<dbReference type="InterPro" id="IPR051127">
    <property type="entry name" value="Fungal_SecMet_Regulators"/>
</dbReference>
<keyword evidence="9" id="KW-1185">Reference proteome</keyword>
<name>A0A9W9SRM4_9EURO</name>
<dbReference type="CDD" id="cd00067">
    <property type="entry name" value="GAL4"/>
    <property type="match status" value="1"/>
</dbReference>
<feature type="region of interest" description="Disordered" evidence="6">
    <location>
        <begin position="729"/>
        <end position="748"/>
    </location>
</feature>
<sequence>MPTKAPGNTKRRTARRKVALACDSCRGKKIRCDGNKPICGPCMRRSYRIDQCVYDTENARNASRDEYLHTLHQRIKELEDARSKDGVSIQTPTNPQSQLLSEANREVGMHAEAADFSTCAGQSHLESAAQDPTPRSSEVEVPADSRPAATPCPCHNSQSVLTGEATAQSYESPLFDEGEGHVTGMGQITAPAAEGRRRSARFQFYGSSSTASFMRFAWQSMPSRPISGSTAQPVYSRLQDTSTKYRFDDFALPPRMLADHLLKCFFDKVYILYPFFHRPAFEAAYRNLWRAEDESCPLTDLRIGLGSSFESGSRSIVFHCALNLMFALGCHFADIAAEEVEPAAHSFFLRAKGFIGLDFLDINTLGVVQTLLITALFLQSSPYPSRCWNSVGVACRVALGLGLHESDTLATLTPLESDIRWRTWHGCVMMDITLSMTYGRPSMTTHLASLPPPTDLDNSSGEERTGEPKIMEFYREAIELYGILDRILADVYNPCRGRSPQHQSQQATKGLGGLDTVLDIERQLTLFEANLPCVLKWPAGPSAAHADGEPNLAIAQQRNVLHARYIHLHLLLYRPIFTQLYSERVRTREAATGPELQESWIFSVTSQSTLYSSMSSKCATSCVMAAIDLTHLVHETYQTNAADAWWYNGFYVSTAAIVLLMSFSIPSILEPFTMDKAREAWREATSVLEFMTSFSRSASNTLQFLQAAYRQSVPGSPQQTVPRVDALQLPGENSQSNDPFDHPDTDPAKTPVFNWEEFTANMGPSLDDLGFLTRLHFPDTWNSGSTCYGFD</sequence>
<dbReference type="Pfam" id="PF00172">
    <property type="entry name" value="Zn_clus"/>
    <property type="match status" value="1"/>
</dbReference>
<dbReference type="PANTHER" id="PTHR47424:SF3">
    <property type="entry name" value="REGULATORY PROTEIN GAL4"/>
    <property type="match status" value="1"/>
</dbReference>
<accession>A0A9W9SRM4</accession>
<dbReference type="RefSeq" id="XP_056583002.1">
    <property type="nucleotide sequence ID" value="XM_056718867.1"/>
</dbReference>
<dbReference type="GO" id="GO:0006351">
    <property type="term" value="P:DNA-templated transcription"/>
    <property type="evidence" value="ECO:0007669"/>
    <property type="project" value="InterPro"/>
</dbReference>
<evidence type="ECO:0000256" key="1">
    <source>
        <dbReference type="ARBA" id="ARBA00022723"/>
    </source>
</evidence>
<dbReference type="EMBL" id="JAPZBT010000001">
    <property type="protein sequence ID" value="KAJ5383226.1"/>
    <property type="molecule type" value="Genomic_DNA"/>
</dbReference>